<dbReference type="InterPro" id="IPR005493">
    <property type="entry name" value="RraA/RraA-like"/>
</dbReference>
<evidence type="ECO:0000256" key="6">
    <source>
        <dbReference type="ARBA" id="ARBA00012947"/>
    </source>
</evidence>
<dbReference type="CDD" id="cd16841">
    <property type="entry name" value="RraA_family"/>
    <property type="match status" value="1"/>
</dbReference>
<dbReference type="EC" id="4.1.1.112" evidence="6"/>
<comment type="catalytic activity">
    <reaction evidence="1">
        <text>4-hydroxy-4-methyl-2-oxoglutarate = 2 pyruvate</text>
        <dbReference type="Rhea" id="RHEA:22748"/>
        <dbReference type="ChEBI" id="CHEBI:15361"/>
        <dbReference type="ChEBI" id="CHEBI:58276"/>
        <dbReference type="EC" id="4.1.3.17"/>
    </reaction>
</comment>
<evidence type="ECO:0000313" key="15">
    <source>
        <dbReference type="Proteomes" id="UP000182379"/>
    </source>
</evidence>
<evidence type="ECO:0000256" key="3">
    <source>
        <dbReference type="ARBA" id="ARBA00008621"/>
    </source>
</evidence>
<name>A0A1H3B1Q5_ACIFE</name>
<reference evidence="14 15" key="1">
    <citation type="submission" date="2016-10" db="EMBL/GenBank/DDBJ databases">
        <authorList>
            <person name="Varghese N."/>
            <person name="Submissions S."/>
        </authorList>
    </citation>
    <scope>NUCLEOTIDE SEQUENCE [LARGE SCALE GENOMIC DNA]</scope>
    <source>
        <strain evidence="14 15">WCC6</strain>
    </source>
</reference>
<dbReference type="PANTHER" id="PTHR33254">
    <property type="entry name" value="4-HYDROXY-4-METHYL-2-OXOGLUTARATE ALDOLASE 3-RELATED"/>
    <property type="match status" value="1"/>
</dbReference>
<feature type="binding site" evidence="13">
    <location>
        <begin position="92"/>
        <end position="95"/>
    </location>
    <ligand>
        <name>substrate</name>
    </ligand>
</feature>
<evidence type="ECO:0000256" key="10">
    <source>
        <dbReference type="ARBA" id="ARBA00030169"/>
    </source>
</evidence>
<evidence type="ECO:0000256" key="11">
    <source>
        <dbReference type="ARBA" id="ARBA00032305"/>
    </source>
</evidence>
<dbReference type="InterPro" id="IPR036704">
    <property type="entry name" value="RraA/RraA-like_sf"/>
</dbReference>
<evidence type="ECO:0000256" key="13">
    <source>
        <dbReference type="PIRSR" id="PIRSR605493-1"/>
    </source>
</evidence>
<protein>
    <recommendedName>
        <fullName evidence="7">Putative 4-hydroxy-4-methyl-2-oxoglutarate aldolase</fullName>
        <ecNumber evidence="6">4.1.1.112</ecNumber>
        <ecNumber evidence="5">4.1.3.17</ecNumber>
    </recommendedName>
    <alternativeName>
        <fullName evidence="11">Oxaloacetate decarboxylase</fullName>
    </alternativeName>
    <alternativeName>
        <fullName evidence="9">Regulator of ribonuclease activity homolog</fullName>
    </alternativeName>
    <alternativeName>
        <fullName evidence="10">RraA-like protein</fullName>
    </alternativeName>
</protein>
<comment type="catalytic activity">
    <reaction evidence="12">
        <text>oxaloacetate + H(+) = pyruvate + CO2</text>
        <dbReference type="Rhea" id="RHEA:15641"/>
        <dbReference type="ChEBI" id="CHEBI:15361"/>
        <dbReference type="ChEBI" id="CHEBI:15378"/>
        <dbReference type="ChEBI" id="CHEBI:16452"/>
        <dbReference type="ChEBI" id="CHEBI:16526"/>
        <dbReference type="EC" id="4.1.1.112"/>
    </reaction>
</comment>
<comment type="similarity">
    <text evidence="3">Belongs to the class II aldolase/RraA-like family.</text>
</comment>
<evidence type="ECO:0000256" key="7">
    <source>
        <dbReference type="ARBA" id="ARBA00016549"/>
    </source>
</evidence>
<dbReference type="GO" id="GO:0047443">
    <property type="term" value="F:4-hydroxy-4-methyl-2-oxoglutarate aldolase activity"/>
    <property type="evidence" value="ECO:0007669"/>
    <property type="project" value="UniProtKB-EC"/>
</dbReference>
<dbReference type="SUPFAM" id="SSF89562">
    <property type="entry name" value="RraA-like"/>
    <property type="match status" value="1"/>
</dbReference>
<dbReference type="AlphaFoldDB" id="A0A1H3B1Q5"/>
<evidence type="ECO:0000256" key="5">
    <source>
        <dbReference type="ARBA" id="ARBA00012213"/>
    </source>
</evidence>
<evidence type="ECO:0000256" key="4">
    <source>
        <dbReference type="ARBA" id="ARBA00011233"/>
    </source>
</evidence>
<evidence type="ECO:0000256" key="12">
    <source>
        <dbReference type="ARBA" id="ARBA00047973"/>
    </source>
</evidence>
<evidence type="ECO:0000256" key="8">
    <source>
        <dbReference type="ARBA" id="ARBA00025046"/>
    </source>
</evidence>
<dbReference type="RefSeq" id="WP_074708522.1">
    <property type="nucleotide sequence ID" value="NZ_FNOP01000026.1"/>
</dbReference>
<evidence type="ECO:0000256" key="1">
    <source>
        <dbReference type="ARBA" id="ARBA00001342"/>
    </source>
</evidence>
<accession>A0A1H3B1Q5</accession>
<gene>
    <name evidence="14" type="ORF">SAMN05216495_12610</name>
</gene>
<dbReference type="Proteomes" id="UP000182379">
    <property type="component" value="Unassembled WGS sequence"/>
</dbReference>
<dbReference type="Gene3D" id="3.50.30.40">
    <property type="entry name" value="Ribonuclease E inhibitor RraA/RraA-like"/>
    <property type="match status" value="1"/>
</dbReference>
<evidence type="ECO:0000313" key="14">
    <source>
        <dbReference type="EMBL" id="SDX35618.1"/>
    </source>
</evidence>
<dbReference type="EC" id="4.1.3.17" evidence="5"/>
<keyword evidence="13" id="KW-0479">Metal-binding</keyword>
<dbReference type="GO" id="GO:0008948">
    <property type="term" value="F:oxaloacetate decarboxylase activity"/>
    <property type="evidence" value="ECO:0007669"/>
    <property type="project" value="UniProtKB-EC"/>
</dbReference>
<comment type="caution">
    <text evidence="14">The sequence shown here is derived from an EMBL/GenBank/DDBJ whole genome shotgun (WGS) entry which is preliminary data.</text>
</comment>
<dbReference type="EMBL" id="FNOP01000026">
    <property type="protein sequence ID" value="SDX35618.1"/>
    <property type="molecule type" value="Genomic_DNA"/>
</dbReference>
<dbReference type="GO" id="GO:0046872">
    <property type="term" value="F:metal ion binding"/>
    <property type="evidence" value="ECO:0007669"/>
    <property type="project" value="UniProtKB-KW"/>
</dbReference>
<feature type="binding site" evidence="13">
    <location>
        <position position="115"/>
    </location>
    <ligand>
        <name>Mg(2+)</name>
        <dbReference type="ChEBI" id="CHEBI:18420"/>
    </ligand>
</feature>
<evidence type="ECO:0000256" key="2">
    <source>
        <dbReference type="ARBA" id="ARBA00001968"/>
    </source>
</evidence>
<sequence>MFLMKERVQGVTDELRELYQAVCPSSIGHMTDFGFITSLKPFQKDFHFVGNAVTVQLPHMDSIAIHKAIDVVQPGDVLCVNTCNEYDRAPLGELVGYSYKKKGVAGIIIDGCITDVKALQAMDLPIFCRGVSALTTRSVGIEGMINVPIAIDNVVIKPGDLVVADDDGIFVVDPEFAKEYGERAVAKQNGEPATKKRIDAGESLPHINGNYKYFEKA</sequence>
<comment type="subunit">
    <text evidence="4">Homotrimer.</text>
</comment>
<proteinExistence type="inferred from homology"/>
<comment type="cofactor">
    <cofactor evidence="13">
        <name>Mg(2+)</name>
        <dbReference type="ChEBI" id="CHEBI:18420"/>
    </cofactor>
</comment>
<organism evidence="14 15">
    <name type="scientific">Acidaminococcus fermentans</name>
    <dbReference type="NCBI Taxonomy" id="905"/>
    <lineage>
        <taxon>Bacteria</taxon>
        <taxon>Bacillati</taxon>
        <taxon>Bacillota</taxon>
        <taxon>Negativicutes</taxon>
        <taxon>Acidaminococcales</taxon>
        <taxon>Acidaminococcaceae</taxon>
        <taxon>Acidaminococcus</taxon>
    </lineage>
</organism>
<dbReference type="Pfam" id="PF03737">
    <property type="entry name" value="RraA-like"/>
    <property type="match status" value="1"/>
</dbReference>
<comment type="function">
    <text evidence="8">Catalyzes the aldol cleavage of 4-hydroxy-4-methyl-2-oxoglutarate (HMG) into 2 molecules of pyruvate. Also contains a secondary oxaloacetate (OAA) decarboxylase activity due to the common pyruvate enolate transition state formed following C-C bond cleavage in the retro-aldol and decarboxylation reactions.</text>
</comment>
<dbReference type="PANTHER" id="PTHR33254:SF4">
    <property type="entry name" value="4-HYDROXY-4-METHYL-2-OXOGLUTARATE ALDOLASE 3-RELATED"/>
    <property type="match status" value="1"/>
</dbReference>
<keyword evidence="13" id="KW-0460">Magnesium</keyword>
<comment type="cofactor">
    <cofactor evidence="2">
        <name>a divalent metal cation</name>
        <dbReference type="ChEBI" id="CHEBI:60240"/>
    </cofactor>
</comment>
<evidence type="ECO:0000256" key="9">
    <source>
        <dbReference type="ARBA" id="ARBA00029596"/>
    </source>
</evidence>